<accession>A0A4S4KM71</accession>
<dbReference type="Pfam" id="PF10604">
    <property type="entry name" value="Polyketide_cyc2"/>
    <property type="match status" value="1"/>
</dbReference>
<dbReference type="InterPro" id="IPR019587">
    <property type="entry name" value="Polyketide_cyclase/dehydratase"/>
</dbReference>
<dbReference type="EMBL" id="SGPJ01000102">
    <property type="protein sequence ID" value="THG98837.1"/>
    <property type="molecule type" value="Genomic_DNA"/>
</dbReference>
<dbReference type="PANTHER" id="PTHR36166">
    <property type="entry name" value="CHROMOSOME 9, WHOLE GENOME SHOTGUN SEQUENCE"/>
    <property type="match status" value="1"/>
</dbReference>
<evidence type="ECO:0008006" key="3">
    <source>
        <dbReference type="Google" id="ProtNLM"/>
    </source>
</evidence>
<dbReference type="SUPFAM" id="SSF55961">
    <property type="entry name" value="Bet v1-like"/>
    <property type="match status" value="1"/>
</dbReference>
<dbReference type="Proteomes" id="UP000309038">
    <property type="component" value="Unassembled WGS sequence"/>
</dbReference>
<gene>
    <name evidence="1" type="ORF">EW026_g3403</name>
</gene>
<name>A0A4S4KM71_9APHY</name>
<organism evidence="1 2">
    <name type="scientific">Hermanssonia centrifuga</name>
    <dbReference type="NCBI Taxonomy" id="98765"/>
    <lineage>
        <taxon>Eukaryota</taxon>
        <taxon>Fungi</taxon>
        <taxon>Dikarya</taxon>
        <taxon>Basidiomycota</taxon>
        <taxon>Agaricomycotina</taxon>
        <taxon>Agaricomycetes</taxon>
        <taxon>Polyporales</taxon>
        <taxon>Meruliaceae</taxon>
        <taxon>Hermanssonia</taxon>
    </lineage>
</organism>
<dbReference type="PANTHER" id="PTHR36166:SF1">
    <property type="entry name" value="SRPBCC DOMAIN-CONTAINING PROTEIN"/>
    <property type="match status" value="1"/>
</dbReference>
<dbReference type="AlphaFoldDB" id="A0A4S4KM71"/>
<comment type="caution">
    <text evidence="1">The sequence shown here is derived from an EMBL/GenBank/DDBJ whole genome shotgun (WGS) entry which is preliminary data.</text>
</comment>
<protein>
    <recommendedName>
        <fullName evidence="3">Coenzyme Q-binding protein COQ10 START domain-containing protein</fullName>
    </recommendedName>
</protein>
<evidence type="ECO:0000313" key="1">
    <source>
        <dbReference type="EMBL" id="THG98837.1"/>
    </source>
</evidence>
<reference evidence="1 2" key="1">
    <citation type="submission" date="2019-02" db="EMBL/GenBank/DDBJ databases">
        <title>Genome sequencing of the rare red list fungi Phlebia centrifuga.</title>
        <authorList>
            <person name="Buettner E."/>
            <person name="Kellner H."/>
        </authorList>
    </citation>
    <scope>NUCLEOTIDE SEQUENCE [LARGE SCALE GENOMIC DNA]</scope>
    <source>
        <strain evidence="1 2">DSM 108282</strain>
    </source>
</reference>
<proteinExistence type="predicted"/>
<evidence type="ECO:0000313" key="2">
    <source>
        <dbReference type="Proteomes" id="UP000309038"/>
    </source>
</evidence>
<sequence>MSSPELPLIPEASKAVLALTTSVEIDSPIEKVWQVLLDFPSYPEWNPFVRSQVIVSSANDTSPLNSQTPTKDTFLFLKVNTPPSLSSPSESPFAFNTTHLRIHHLDEETHRIAWVNCMPSWLMTTERWQWLTVVDDGEGSRKTKYETLETFNGPAAYLVKWFVKKGLEAGFIGMAVGLKERAESLQD</sequence>
<dbReference type="CDD" id="cd07822">
    <property type="entry name" value="SRPBCC_4"/>
    <property type="match status" value="1"/>
</dbReference>
<dbReference type="Gene3D" id="3.30.530.20">
    <property type="match status" value="1"/>
</dbReference>
<dbReference type="InterPro" id="IPR023393">
    <property type="entry name" value="START-like_dom_sf"/>
</dbReference>
<keyword evidence="2" id="KW-1185">Reference proteome</keyword>